<proteinExistence type="inferred from homology"/>
<dbReference type="EC" id="4.2.1.33" evidence="3"/>
<dbReference type="PANTHER" id="PTHR43345">
    <property type="entry name" value="3-ISOPROPYLMALATE DEHYDRATASE SMALL SUBUNIT 2-RELATED-RELATED"/>
    <property type="match status" value="1"/>
</dbReference>
<keyword evidence="3" id="KW-0432">Leucine biosynthesis</keyword>
<dbReference type="SUPFAM" id="SSF52016">
    <property type="entry name" value="LeuD/IlvD-like"/>
    <property type="match status" value="1"/>
</dbReference>
<keyword evidence="3" id="KW-0100">Branched-chain amino acid biosynthesis</keyword>
<evidence type="ECO:0000256" key="1">
    <source>
        <dbReference type="ARBA" id="ARBA00009869"/>
    </source>
</evidence>
<protein>
    <recommendedName>
        <fullName evidence="3">3-isopropylmalate dehydratase small subunit</fullName>
        <ecNumber evidence="3">4.2.1.33</ecNumber>
    </recommendedName>
    <alternativeName>
        <fullName evidence="3">Alpha-IPM isomerase</fullName>
        <shortName evidence="3">IPMI</shortName>
    </alternativeName>
    <alternativeName>
        <fullName evidence="3">Isopropylmalate isomerase</fullName>
    </alternativeName>
</protein>
<feature type="domain" description="Aconitase A/isopropylmalate dehydratase small subunit swivel" evidence="4">
    <location>
        <begin position="41"/>
        <end position="100"/>
    </location>
</feature>
<sequence>MLLQGDVWKFGNDVDTDLIIAARYLNSSDPAELARYCMEDADATFASKVKQGDVIVAGKNFGCGSSREHAPISIKAAGVSCVVAKSFARIFYRNSFNIGLPIFECPEAIEELNEGDKITVNADTGEIINETTGKKYQAVPIPDFMRQIIDAGGLISYVKGRVNQGV</sequence>
<name>A0AAW7ZA64_9FIRM</name>
<dbReference type="Pfam" id="PF00694">
    <property type="entry name" value="Aconitase_C"/>
    <property type="match status" value="1"/>
</dbReference>
<reference evidence="5" key="2">
    <citation type="submission" date="2023-03" db="EMBL/GenBank/DDBJ databases">
        <authorList>
            <person name="Zhang Z."/>
        </authorList>
    </citation>
    <scope>NUCLEOTIDE SEQUENCE</scope>
    <source>
        <strain evidence="5">DSA</strain>
    </source>
</reference>
<dbReference type="FunFam" id="3.20.19.10:FF:000007">
    <property type="entry name" value="Isopropylmalate/citramalate isomerase small subunit"/>
    <property type="match status" value="1"/>
</dbReference>
<dbReference type="GO" id="GO:0003861">
    <property type="term" value="F:3-isopropylmalate dehydratase activity"/>
    <property type="evidence" value="ECO:0007669"/>
    <property type="project" value="UniProtKB-UniRule"/>
</dbReference>
<evidence type="ECO:0000313" key="5">
    <source>
        <dbReference type="EMBL" id="MDO7786557.1"/>
    </source>
</evidence>
<comment type="pathway">
    <text evidence="3">Amino-acid biosynthesis; L-leucine biosynthesis; L-leucine from 3-methyl-2-oxobutanoate: step 2/4.</text>
</comment>
<evidence type="ECO:0000313" key="6">
    <source>
        <dbReference type="Proteomes" id="UP001172911"/>
    </source>
</evidence>
<evidence type="ECO:0000256" key="3">
    <source>
        <dbReference type="HAMAP-Rule" id="MF_01032"/>
    </source>
</evidence>
<keyword evidence="3" id="KW-0028">Amino-acid biosynthesis</keyword>
<comment type="similarity">
    <text evidence="1 3">Belongs to the LeuD family. LeuD type 2 subfamily.</text>
</comment>
<dbReference type="AlphaFoldDB" id="A0AAW7ZA64"/>
<dbReference type="RefSeq" id="WP_304541617.1">
    <property type="nucleotide sequence ID" value="NZ_JARPTC010000006.1"/>
</dbReference>
<dbReference type="Gene3D" id="3.20.19.10">
    <property type="entry name" value="Aconitase, domain 4"/>
    <property type="match status" value="1"/>
</dbReference>
<organism evidence="5 6">
    <name type="scientific">Desulforamulus aquiferis</name>
    <dbReference type="NCBI Taxonomy" id="1397668"/>
    <lineage>
        <taxon>Bacteria</taxon>
        <taxon>Bacillati</taxon>
        <taxon>Bacillota</taxon>
        <taxon>Clostridia</taxon>
        <taxon>Eubacteriales</taxon>
        <taxon>Peptococcaceae</taxon>
        <taxon>Desulforamulus</taxon>
    </lineage>
</organism>
<dbReference type="HAMAP" id="MF_01032">
    <property type="entry name" value="LeuD_type2"/>
    <property type="match status" value="1"/>
</dbReference>
<dbReference type="PANTHER" id="PTHR43345:SF2">
    <property type="entry name" value="3-ISOPROPYLMALATE DEHYDRATASE SMALL SUBUNIT 1"/>
    <property type="match status" value="1"/>
</dbReference>
<keyword evidence="2 3" id="KW-0456">Lyase</keyword>
<dbReference type="GO" id="GO:0009098">
    <property type="term" value="P:L-leucine biosynthetic process"/>
    <property type="evidence" value="ECO:0007669"/>
    <property type="project" value="UniProtKB-UniRule"/>
</dbReference>
<dbReference type="EMBL" id="JARPTC010000006">
    <property type="protein sequence ID" value="MDO7786557.1"/>
    <property type="molecule type" value="Genomic_DNA"/>
</dbReference>
<comment type="caution">
    <text evidence="5">The sequence shown here is derived from an EMBL/GenBank/DDBJ whole genome shotgun (WGS) entry which is preliminary data.</text>
</comment>
<dbReference type="InterPro" id="IPR015928">
    <property type="entry name" value="Aconitase/3IPM_dehydase_swvl"/>
</dbReference>
<reference evidence="5" key="1">
    <citation type="journal article" date="2023" name="J. Hazard. Mater.">
        <title>Anaerobic biodegradation of pyrene and benzo[a]pyrene by a new sulfate-reducing Desulforamulus aquiferis strain DSA.</title>
        <authorList>
            <person name="Zhang Z."/>
            <person name="Sun J."/>
            <person name="Gong X."/>
            <person name="Wang C."/>
            <person name="Wang H."/>
        </authorList>
    </citation>
    <scope>NUCLEOTIDE SEQUENCE</scope>
    <source>
        <strain evidence="5">DSA</strain>
    </source>
</reference>
<accession>A0AAW7ZA64</accession>
<comment type="subunit">
    <text evidence="3">Heterodimer of LeuC and LeuD.</text>
</comment>
<dbReference type="NCBIfam" id="TIGR02087">
    <property type="entry name" value="LEUD_arch"/>
    <property type="match status" value="1"/>
</dbReference>
<dbReference type="InterPro" id="IPR011827">
    <property type="entry name" value="LeuD_type2/HacB/DmdB"/>
</dbReference>
<gene>
    <name evidence="3" type="primary">leuD</name>
    <name evidence="5" type="ORF">P6N53_04890</name>
</gene>
<comment type="function">
    <text evidence="3">Catalyzes the isomerization between 2-isopropylmalate and 3-isopropylmalate, via the formation of 2-isopropylmaleate.</text>
</comment>
<comment type="catalytic activity">
    <reaction evidence="3">
        <text>(2R,3S)-3-isopropylmalate = (2S)-2-isopropylmalate</text>
        <dbReference type="Rhea" id="RHEA:32287"/>
        <dbReference type="ChEBI" id="CHEBI:1178"/>
        <dbReference type="ChEBI" id="CHEBI:35121"/>
        <dbReference type="EC" id="4.2.1.33"/>
    </reaction>
</comment>
<dbReference type="InterPro" id="IPR000573">
    <property type="entry name" value="AconitaseA/IPMdHydase_ssu_swvl"/>
</dbReference>
<dbReference type="Proteomes" id="UP001172911">
    <property type="component" value="Unassembled WGS sequence"/>
</dbReference>
<dbReference type="CDD" id="cd01577">
    <property type="entry name" value="IPMI_Swivel"/>
    <property type="match status" value="1"/>
</dbReference>
<evidence type="ECO:0000259" key="4">
    <source>
        <dbReference type="Pfam" id="PF00694"/>
    </source>
</evidence>
<keyword evidence="6" id="KW-1185">Reference proteome</keyword>
<dbReference type="InterPro" id="IPR050075">
    <property type="entry name" value="LeuD"/>
</dbReference>
<evidence type="ECO:0000256" key="2">
    <source>
        <dbReference type="ARBA" id="ARBA00023239"/>
    </source>
</evidence>
<dbReference type="InterPro" id="IPR033940">
    <property type="entry name" value="IPMI_Swivel"/>
</dbReference>